<dbReference type="EMBL" id="CM056742">
    <property type="protein sequence ID" value="KAJ8681089.1"/>
    <property type="molecule type" value="Genomic_DNA"/>
</dbReference>
<evidence type="ECO:0000313" key="1">
    <source>
        <dbReference type="EMBL" id="KAJ8681089.1"/>
    </source>
</evidence>
<protein>
    <submittedName>
        <fullName evidence="1">Uncharacterized protein</fullName>
    </submittedName>
</protein>
<gene>
    <name evidence="1" type="ORF">QAD02_016876</name>
</gene>
<name>A0ACC2PCR1_9HYME</name>
<accession>A0ACC2PCR1</accession>
<reference evidence="1" key="1">
    <citation type="submission" date="2023-04" db="EMBL/GenBank/DDBJ databases">
        <title>A chromosome-level genome assembly of the parasitoid wasp Eretmocerus hayati.</title>
        <authorList>
            <person name="Zhong Y."/>
            <person name="Liu S."/>
            <person name="Liu Y."/>
        </authorList>
    </citation>
    <scope>NUCLEOTIDE SEQUENCE</scope>
    <source>
        <strain evidence="1">ZJU_SS_LIU_2023</strain>
    </source>
</reference>
<organism evidence="1 2">
    <name type="scientific">Eretmocerus hayati</name>
    <dbReference type="NCBI Taxonomy" id="131215"/>
    <lineage>
        <taxon>Eukaryota</taxon>
        <taxon>Metazoa</taxon>
        <taxon>Ecdysozoa</taxon>
        <taxon>Arthropoda</taxon>
        <taxon>Hexapoda</taxon>
        <taxon>Insecta</taxon>
        <taxon>Pterygota</taxon>
        <taxon>Neoptera</taxon>
        <taxon>Endopterygota</taxon>
        <taxon>Hymenoptera</taxon>
        <taxon>Apocrita</taxon>
        <taxon>Proctotrupomorpha</taxon>
        <taxon>Chalcidoidea</taxon>
        <taxon>Aphelinidae</taxon>
        <taxon>Aphelininae</taxon>
        <taxon>Eretmocerus</taxon>
    </lineage>
</organism>
<keyword evidence="2" id="KW-1185">Reference proteome</keyword>
<sequence length="567" mass="65806">MWATPWLTLIIQVSTTYSFCNYGKESDWSNSIIYQIYPRSFKDSDNDGIGDLRGITSKLEHIVDIGADTLYLSPIYPSPMKDFGYDVLNYTDIAEEYGTLDDFDDLAAKAKELGLRIVLDFVPNHSSDEHEWFRKSIERIPPYDNYYIWQDAKHDSNGERIPPNNWMSFFGGSAWEWNEKRQQYYYHMYLASQPDLNYRSPHVKQEIEDILKFWMGRGVDGFRVDSADLLLEDDQLRDELEEYDTIDDRYWHIKHKYTRDLNQTHDIIGSWRAVLDDFESHYNSSRKLMILEAYVEVPRAMLFYGLGGNPFNFNFLFEINNDSNALKFKNVIDSWLKAIPNGEIPNWIVGNHDNHRIASRFGRDGNRADLMSMVAMMLPGIVMTYYGDEIGMIDRPFSYEEILDPYGCQAGPEKYHLVARDYERTPFQWDGSVSAGFSNTTNTWLPVHGNYEQLNLELQKMSEISHYKVYQAVTRLKKSSPVLRCGTTELFATEYVLSIVREIKGQRPVVLLINFSTMPIKIDARSWLDIPDEMEVYIGSVPSGLKSGHKMNMSKLELFGGVSVIFI</sequence>
<evidence type="ECO:0000313" key="2">
    <source>
        <dbReference type="Proteomes" id="UP001239111"/>
    </source>
</evidence>
<comment type="caution">
    <text evidence="1">The sequence shown here is derived from an EMBL/GenBank/DDBJ whole genome shotgun (WGS) entry which is preliminary data.</text>
</comment>
<dbReference type="Proteomes" id="UP001239111">
    <property type="component" value="Chromosome 2"/>
</dbReference>
<proteinExistence type="predicted"/>